<evidence type="ECO:0000313" key="3">
    <source>
        <dbReference type="Proteomes" id="UP000309667"/>
    </source>
</evidence>
<dbReference type="EMBL" id="STGT01000011">
    <property type="protein sequence ID" value="THV09810.1"/>
    <property type="molecule type" value="Genomic_DNA"/>
</dbReference>
<evidence type="ECO:0000256" key="1">
    <source>
        <dbReference type="SAM" id="SignalP"/>
    </source>
</evidence>
<gene>
    <name evidence="2" type="ORF">E9677_24950</name>
</gene>
<dbReference type="Proteomes" id="UP000309667">
    <property type="component" value="Unassembled WGS sequence"/>
</dbReference>
<feature type="signal peptide" evidence="1">
    <location>
        <begin position="1"/>
        <end position="21"/>
    </location>
</feature>
<keyword evidence="1" id="KW-0732">Signal</keyword>
<dbReference type="RefSeq" id="WP_136560777.1">
    <property type="nucleotide sequence ID" value="NZ_STGT01000011.1"/>
</dbReference>
<keyword evidence="3" id="KW-1185">Reference proteome</keyword>
<comment type="caution">
    <text evidence="2">The sequence shown here is derived from an EMBL/GenBank/DDBJ whole genome shotgun (WGS) entry which is preliminary data.</text>
</comment>
<name>A0ABY2QM80_9HYPH</name>
<sequence>MRYWFITALSFLTLWSGTTVAQVSGDWASGRHQGYEVQVTKNADHDEFQLSCNIFELSQSSSNPLALFLTVGGHSPTGDTSIIVNVDKSPFTIKLKDGYIVDFDCPSCLERYSQLFAAMRAGKTMRVTLQDGSTGTFSLRGSSDILQTSCIPKSMQPLREDSSTIVDGQIETGTFPAEGDSMANAPFSDWTGTEPKDMQTLLSRFTEICLIRFQDRMASRATSAKEARAMTKATCQCMNRFLTGKDDETFVQIVNLDLSGRLQDLPPLPGELKMYLEGFDEKLEACETDPGFTPRVFRPE</sequence>
<protein>
    <submittedName>
        <fullName evidence="2">Uncharacterized protein</fullName>
    </submittedName>
</protein>
<accession>A0ABY2QM80</accession>
<evidence type="ECO:0000313" key="2">
    <source>
        <dbReference type="EMBL" id="THV09810.1"/>
    </source>
</evidence>
<reference evidence="2 3" key="1">
    <citation type="submission" date="2019-04" db="EMBL/GenBank/DDBJ databases">
        <title>Genome sequence of strain 7209-2.</title>
        <authorList>
            <person name="Gao J."/>
            <person name="Sun J."/>
        </authorList>
    </citation>
    <scope>NUCLEOTIDE SEQUENCE [LARGE SCALE GENOMIC DNA]</scope>
    <source>
        <strain evidence="2 3">7209-2</strain>
    </source>
</reference>
<proteinExistence type="predicted"/>
<organism evidence="2 3">
    <name type="scientific">Rhizobium rhizophilum</name>
    <dbReference type="NCBI Taxonomy" id="1850373"/>
    <lineage>
        <taxon>Bacteria</taxon>
        <taxon>Pseudomonadati</taxon>
        <taxon>Pseudomonadota</taxon>
        <taxon>Alphaproteobacteria</taxon>
        <taxon>Hyphomicrobiales</taxon>
        <taxon>Rhizobiaceae</taxon>
        <taxon>Rhizobium/Agrobacterium group</taxon>
        <taxon>Rhizobium</taxon>
    </lineage>
</organism>
<feature type="chain" id="PRO_5046957413" evidence="1">
    <location>
        <begin position="22"/>
        <end position="300"/>
    </location>
</feature>